<dbReference type="Proteomes" id="UP001243286">
    <property type="component" value="Unassembled WGS sequence"/>
</dbReference>
<evidence type="ECO:0000313" key="9">
    <source>
        <dbReference type="Proteomes" id="UP001243286"/>
    </source>
</evidence>
<dbReference type="EMBL" id="JASBQV010000003">
    <property type="protein sequence ID" value="MDI3234012.1"/>
    <property type="molecule type" value="Genomic_DNA"/>
</dbReference>
<evidence type="ECO:0000256" key="4">
    <source>
        <dbReference type="ARBA" id="ARBA00022989"/>
    </source>
</evidence>
<dbReference type="SUPFAM" id="SSF56281">
    <property type="entry name" value="Metallo-hydrolase/oxidoreductase"/>
    <property type="match status" value="1"/>
</dbReference>
<accession>A0ABT6QZN9</accession>
<dbReference type="InterPro" id="IPR035681">
    <property type="entry name" value="ComA-like_MBL"/>
</dbReference>
<keyword evidence="9" id="KW-1185">Reference proteome</keyword>
<feature type="domain" description="Metallo-beta-lactamase" evidence="7">
    <location>
        <begin position="480"/>
        <end position="678"/>
    </location>
</feature>
<gene>
    <name evidence="8" type="ORF">QK289_03245</name>
</gene>
<dbReference type="InterPro" id="IPR004477">
    <property type="entry name" value="ComEC_N"/>
</dbReference>
<reference evidence="8 9" key="1">
    <citation type="submission" date="2023-04" db="EMBL/GenBank/DDBJ databases">
        <title>Antarctic isolates genomes.</title>
        <authorList>
            <person name="Dimov S.G."/>
        </authorList>
    </citation>
    <scope>NUCLEOTIDE SEQUENCE [LARGE SCALE GENOMIC DNA]</scope>
    <source>
        <strain evidence="8 9">AL19</strain>
    </source>
</reference>
<evidence type="ECO:0000256" key="1">
    <source>
        <dbReference type="ARBA" id="ARBA00004651"/>
    </source>
</evidence>
<proteinExistence type="predicted"/>
<keyword evidence="2" id="KW-1003">Cell membrane</keyword>
<evidence type="ECO:0000256" key="3">
    <source>
        <dbReference type="ARBA" id="ARBA00022692"/>
    </source>
</evidence>
<dbReference type="Pfam" id="PF00753">
    <property type="entry name" value="Lactamase_B"/>
    <property type="match status" value="1"/>
</dbReference>
<dbReference type="Pfam" id="PF03772">
    <property type="entry name" value="Competence"/>
    <property type="match status" value="1"/>
</dbReference>
<feature type="transmembrane region" description="Helical" evidence="6">
    <location>
        <begin position="370"/>
        <end position="399"/>
    </location>
</feature>
<feature type="transmembrane region" description="Helical" evidence="6">
    <location>
        <begin position="208"/>
        <end position="230"/>
    </location>
</feature>
<feature type="transmembrane region" description="Helical" evidence="6">
    <location>
        <begin position="331"/>
        <end position="350"/>
    </location>
</feature>
<evidence type="ECO:0000256" key="6">
    <source>
        <dbReference type="SAM" id="Phobius"/>
    </source>
</evidence>
<evidence type="ECO:0000259" key="7">
    <source>
        <dbReference type="SMART" id="SM00849"/>
    </source>
</evidence>
<feature type="transmembrane region" description="Helical" evidence="6">
    <location>
        <begin position="250"/>
        <end position="275"/>
    </location>
</feature>
<dbReference type="SMART" id="SM00849">
    <property type="entry name" value="Lactamase_B"/>
    <property type="match status" value="1"/>
</dbReference>
<comment type="subcellular location">
    <subcellularLocation>
        <location evidence="1">Cell membrane</location>
        <topology evidence="1">Multi-pass membrane protein</topology>
    </subcellularLocation>
</comment>
<feature type="transmembrane region" description="Helical" evidence="6">
    <location>
        <begin position="420"/>
        <end position="442"/>
    </location>
</feature>
<dbReference type="InterPro" id="IPR001279">
    <property type="entry name" value="Metallo-B-lactamas"/>
</dbReference>
<keyword evidence="5 6" id="KW-0472">Membrane</keyword>
<protein>
    <submittedName>
        <fullName evidence="8">DNA internalization-related competence protein ComEC/Rec2</fullName>
    </submittedName>
</protein>
<evidence type="ECO:0000313" key="8">
    <source>
        <dbReference type="EMBL" id="MDI3234012.1"/>
    </source>
</evidence>
<keyword evidence="3 6" id="KW-0812">Transmembrane</keyword>
<feature type="transmembrane region" description="Helical" evidence="6">
    <location>
        <begin position="448"/>
        <end position="467"/>
    </location>
</feature>
<dbReference type="PANTHER" id="PTHR30619:SF1">
    <property type="entry name" value="RECOMBINATION PROTEIN 2"/>
    <property type="match status" value="1"/>
</dbReference>
<dbReference type="NCBIfam" id="TIGR00360">
    <property type="entry name" value="ComEC_N-term"/>
    <property type="match status" value="1"/>
</dbReference>
<dbReference type="InterPro" id="IPR052159">
    <property type="entry name" value="Competence_DNA_uptake"/>
</dbReference>
<organism evidence="8 9">
    <name type="scientific">Exiguobacterium antarcticum</name>
    <dbReference type="NCBI Taxonomy" id="132920"/>
    <lineage>
        <taxon>Bacteria</taxon>
        <taxon>Bacillati</taxon>
        <taxon>Bacillota</taxon>
        <taxon>Bacilli</taxon>
        <taxon>Bacillales</taxon>
        <taxon>Bacillales Family XII. Incertae Sedis</taxon>
        <taxon>Exiguobacterium</taxon>
    </lineage>
</organism>
<feature type="transmembrane region" description="Helical" evidence="6">
    <location>
        <begin position="305"/>
        <end position="324"/>
    </location>
</feature>
<feature type="transmembrane region" description="Helical" evidence="6">
    <location>
        <begin position="36"/>
        <end position="56"/>
    </location>
</feature>
<dbReference type="InterPro" id="IPR036866">
    <property type="entry name" value="RibonucZ/Hydroxyglut_hydro"/>
</dbReference>
<evidence type="ECO:0000256" key="2">
    <source>
        <dbReference type="ARBA" id="ARBA00022475"/>
    </source>
</evidence>
<sequence length="719" mass="81260">MPLFPLFFIILLIACKESLWFVAVLASIGVLKSWSLSTFHLLTICGLSLLFLFHVVTPPALKEITVIDILDAKQNGDRIRYLAEAQTQTIVVAATLDDATHLDYERIGQRCEVTLKEVPVLPRMNEGGFDEARWMRTEQLRGKYEVEQWGDCSETPGYEANGRRIRQRWMARIEQLPIKQALYIEALVLGEDRLMDQTTLERFKKFGLLHAIVISGSHIAFLIWTMLWVLKKLRLTRERRYEFLLALLPLYGWLTEWSPPVTRAVCVAMFLLFCYRISRRPDPLMVVAWVASLQLAVSFTSLYDVGFQLTVGLTIFLLLSRNLWEGIPRPWNWLLISMWAQVMTSLFLQLTEQTELSVWSPVLNIVLGGWIEWIILPLSFLASATILLPTSTTIIPLHGQAISLLDQSLAWVERLPLSSLALHLLPLPLWAAVVAGVFSGWWVAERKWFGHVIPLLCLALASTWMDVRTGERITFLDVGQGDSTVVEKDGETFVVDTGGAYSLSKRPPLRPFDPGGQIVAPFLYTRSEKQIDGLILTHADHDHIGGLVGLLQKVQVDTIYLGRYDNEDEKRQELVKTIEATGARVEFVRSGQRIRPWLRVLAPRGSEEEENDRSIVLLADVAGKRVLLTGDASVDQEEEWSVGKVDILKAGHHGSKTSTGKELLERTDPEIVIISAGRNNRYGHPHAEVLERIRGRTIMRTDQEGMITCSATGCEPMLK</sequence>
<dbReference type="NCBIfam" id="TIGR00361">
    <property type="entry name" value="ComEC_Rec2"/>
    <property type="match status" value="1"/>
</dbReference>
<name>A0ABT6QZN9_9BACL</name>
<keyword evidence="4 6" id="KW-1133">Transmembrane helix</keyword>
<dbReference type="Gene3D" id="3.60.15.10">
    <property type="entry name" value="Ribonuclease Z/Hydroxyacylglutathione hydrolase-like"/>
    <property type="match status" value="1"/>
</dbReference>
<dbReference type="InterPro" id="IPR004797">
    <property type="entry name" value="Competence_ComEC/Rec2"/>
</dbReference>
<comment type="caution">
    <text evidence="8">The sequence shown here is derived from an EMBL/GenBank/DDBJ whole genome shotgun (WGS) entry which is preliminary data.</text>
</comment>
<dbReference type="CDD" id="cd07731">
    <property type="entry name" value="ComA-like_MBL-fold"/>
    <property type="match status" value="1"/>
</dbReference>
<evidence type="ECO:0000256" key="5">
    <source>
        <dbReference type="ARBA" id="ARBA00023136"/>
    </source>
</evidence>
<dbReference type="PANTHER" id="PTHR30619">
    <property type="entry name" value="DNA INTERNALIZATION/COMPETENCE PROTEIN COMEC/REC2"/>
    <property type="match status" value="1"/>
</dbReference>